<dbReference type="RefSeq" id="XP_030838086.1">
    <property type="nucleotide sequence ID" value="XM_030982226.1"/>
</dbReference>
<dbReference type="GO" id="GO:0003723">
    <property type="term" value="F:RNA binding"/>
    <property type="evidence" value="ECO:0007669"/>
    <property type="project" value="UniProtKB-UniRule"/>
</dbReference>
<dbReference type="InParanoid" id="A0A7M7NMU5"/>
<proteinExistence type="predicted"/>
<evidence type="ECO:0000256" key="3">
    <source>
        <dbReference type="ARBA" id="ARBA00030780"/>
    </source>
</evidence>
<dbReference type="EnsemblMetazoa" id="XM_030982226">
    <property type="protein sequence ID" value="XP_030838086"/>
    <property type="gene ID" value="LOC100888918"/>
</dbReference>
<feature type="region of interest" description="Disordered" evidence="5">
    <location>
        <begin position="186"/>
        <end position="280"/>
    </location>
</feature>
<dbReference type="PROSITE" id="PS50102">
    <property type="entry name" value="RRM"/>
    <property type="match status" value="1"/>
</dbReference>
<dbReference type="Pfam" id="PF00076">
    <property type="entry name" value="RRM_1"/>
    <property type="match status" value="1"/>
</dbReference>
<dbReference type="KEGG" id="spu:100888918"/>
<organism evidence="7 8">
    <name type="scientific">Strongylocentrotus purpuratus</name>
    <name type="common">Purple sea urchin</name>
    <dbReference type="NCBI Taxonomy" id="7668"/>
    <lineage>
        <taxon>Eukaryota</taxon>
        <taxon>Metazoa</taxon>
        <taxon>Echinodermata</taxon>
        <taxon>Eleutherozoa</taxon>
        <taxon>Echinozoa</taxon>
        <taxon>Echinoidea</taxon>
        <taxon>Euechinoidea</taxon>
        <taxon>Echinacea</taxon>
        <taxon>Camarodonta</taxon>
        <taxon>Echinidea</taxon>
        <taxon>Strongylocentrotidae</taxon>
        <taxon>Strongylocentrotus</taxon>
    </lineage>
</organism>
<sequence>MNDTGGRRLWIGNLDERITEFTLLKLLQRYGKIEQFDFLFHKSGPNQGKPRGYCFASFENRTDAVHALHALDGKLALGKKLAVKWAHSHIKAPNEPVPLEKPEINLHPDKIPSSFGGQSTKVPEEPTAKKKPVNSSVESQIRAIEGKLREMDRSTSKATFKPVPVYATKKPEQPKEIIQKCLPSLMSLPLEPPPSTSSVSTAVTSSETSSSTLDSNSSKTEQVETKSSSSSQSLSSPSSEPSSTTSSKTTSNVSSAAVKSQVTNTGKSKASGRPKPYDKR</sequence>
<reference evidence="7" key="2">
    <citation type="submission" date="2021-01" db="UniProtKB">
        <authorList>
            <consortium name="EnsemblMetazoa"/>
        </authorList>
    </citation>
    <scope>IDENTIFICATION</scope>
</reference>
<evidence type="ECO:0000256" key="4">
    <source>
        <dbReference type="PROSITE-ProRule" id="PRU00176"/>
    </source>
</evidence>
<evidence type="ECO:0000256" key="1">
    <source>
        <dbReference type="ARBA" id="ARBA00021141"/>
    </source>
</evidence>
<dbReference type="GeneID" id="100888918"/>
<dbReference type="SMART" id="SM00360">
    <property type="entry name" value="RRM"/>
    <property type="match status" value="1"/>
</dbReference>
<keyword evidence="8" id="KW-1185">Reference proteome</keyword>
<dbReference type="SUPFAM" id="SSF54928">
    <property type="entry name" value="RNA-binding domain, RBD"/>
    <property type="match status" value="1"/>
</dbReference>
<dbReference type="CTD" id="92400"/>
<protein>
    <recommendedName>
        <fullName evidence="1">Probable RNA-binding protein 18</fullName>
    </recommendedName>
    <alternativeName>
        <fullName evidence="3">RNA-binding motif protein 18</fullName>
    </alternativeName>
</protein>
<dbReference type="Proteomes" id="UP000007110">
    <property type="component" value="Unassembled WGS sequence"/>
</dbReference>
<feature type="compositionally biased region" description="Polar residues" evidence="5">
    <location>
        <begin position="257"/>
        <end position="268"/>
    </location>
</feature>
<evidence type="ECO:0000313" key="8">
    <source>
        <dbReference type="Proteomes" id="UP000007110"/>
    </source>
</evidence>
<feature type="region of interest" description="Disordered" evidence="5">
    <location>
        <begin position="110"/>
        <end position="139"/>
    </location>
</feature>
<keyword evidence="2 4" id="KW-0694">RNA-binding</keyword>
<feature type="domain" description="RRM" evidence="6">
    <location>
        <begin position="7"/>
        <end position="88"/>
    </location>
</feature>
<dbReference type="Gene3D" id="3.30.70.330">
    <property type="match status" value="1"/>
</dbReference>
<name>A0A7M7NMU5_STRPU</name>
<dbReference type="AlphaFoldDB" id="A0A7M7NMU5"/>
<dbReference type="OMA" id="FHKSGPN"/>
<dbReference type="InterPro" id="IPR035979">
    <property type="entry name" value="RBD_domain_sf"/>
</dbReference>
<evidence type="ECO:0000259" key="6">
    <source>
        <dbReference type="PROSITE" id="PS50102"/>
    </source>
</evidence>
<evidence type="ECO:0000256" key="5">
    <source>
        <dbReference type="SAM" id="MobiDB-lite"/>
    </source>
</evidence>
<dbReference type="CDD" id="cd12355">
    <property type="entry name" value="RRM_RBM18"/>
    <property type="match status" value="1"/>
</dbReference>
<dbReference type="OrthoDB" id="6730379at2759"/>
<reference evidence="8" key="1">
    <citation type="submission" date="2015-02" db="EMBL/GenBank/DDBJ databases">
        <title>Genome sequencing for Strongylocentrotus purpuratus.</title>
        <authorList>
            <person name="Murali S."/>
            <person name="Liu Y."/>
            <person name="Vee V."/>
            <person name="English A."/>
            <person name="Wang M."/>
            <person name="Skinner E."/>
            <person name="Han Y."/>
            <person name="Muzny D.M."/>
            <person name="Worley K.C."/>
            <person name="Gibbs R.A."/>
        </authorList>
    </citation>
    <scope>NUCLEOTIDE SEQUENCE</scope>
</reference>
<feature type="compositionally biased region" description="Low complexity" evidence="5">
    <location>
        <begin position="196"/>
        <end position="255"/>
    </location>
</feature>
<evidence type="ECO:0000256" key="2">
    <source>
        <dbReference type="ARBA" id="ARBA00022884"/>
    </source>
</evidence>
<dbReference type="PANTHER" id="PTHR21245">
    <property type="entry name" value="HETEROGENEOUS NUCLEAR RIBONUCLEOPROTEIN"/>
    <property type="match status" value="1"/>
</dbReference>
<accession>A0A7M7NMU5</accession>
<dbReference type="InterPro" id="IPR000504">
    <property type="entry name" value="RRM_dom"/>
</dbReference>
<dbReference type="InterPro" id="IPR012677">
    <property type="entry name" value="Nucleotide-bd_a/b_plait_sf"/>
</dbReference>
<dbReference type="InterPro" id="IPR039157">
    <property type="entry name" value="RBM18_RRM"/>
</dbReference>
<dbReference type="FunCoup" id="A0A7M7NMU5">
    <property type="interactions" value="962"/>
</dbReference>
<evidence type="ECO:0000313" key="7">
    <source>
        <dbReference type="EnsemblMetazoa" id="XP_030838086"/>
    </source>
</evidence>